<evidence type="ECO:0000256" key="3">
    <source>
        <dbReference type="ARBA" id="ARBA00022741"/>
    </source>
</evidence>
<dbReference type="CDD" id="cd18140">
    <property type="entry name" value="HLD_clamp_RFC"/>
    <property type="match status" value="1"/>
</dbReference>
<dbReference type="InterPro" id="IPR027417">
    <property type="entry name" value="P-loop_NTPase"/>
</dbReference>
<organism evidence="11 12">
    <name type="scientific">Zancudomyces culisetae</name>
    <name type="common">Gut fungus</name>
    <name type="synonym">Smittium culisetae</name>
    <dbReference type="NCBI Taxonomy" id="1213189"/>
    <lineage>
        <taxon>Eukaryota</taxon>
        <taxon>Fungi</taxon>
        <taxon>Fungi incertae sedis</taxon>
        <taxon>Zoopagomycota</taxon>
        <taxon>Kickxellomycotina</taxon>
        <taxon>Harpellomycetes</taxon>
        <taxon>Harpellales</taxon>
        <taxon>Legeriomycetaceae</taxon>
        <taxon>Zancudomyces</taxon>
    </lineage>
</organism>
<evidence type="ECO:0000256" key="8">
    <source>
        <dbReference type="ARBA" id="ARBA00043975"/>
    </source>
</evidence>
<dbReference type="Gene3D" id="3.40.50.300">
    <property type="entry name" value="P-loop containing nucleotide triphosphate hydrolases"/>
    <property type="match status" value="1"/>
</dbReference>
<evidence type="ECO:0000259" key="10">
    <source>
        <dbReference type="SMART" id="SM00382"/>
    </source>
</evidence>
<feature type="region of interest" description="Disordered" evidence="9">
    <location>
        <begin position="162"/>
        <end position="193"/>
    </location>
</feature>
<protein>
    <submittedName>
        <fullName evidence="11">Chromosome transmission fidelity protein 18</fullName>
    </submittedName>
</protein>
<keyword evidence="5" id="KW-0238">DNA-binding</keyword>
<keyword evidence="2" id="KW-0235">DNA replication</keyword>
<dbReference type="AlphaFoldDB" id="A0A1R1PQJ8"/>
<dbReference type="InterPro" id="IPR047854">
    <property type="entry name" value="RFC_lid"/>
</dbReference>
<dbReference type="GO" id="GO:0016887">
    <property type="term" value="F:ATP hydrolysis activity"/>
    <property type="evidence" value="ECO:0007669"/>
    <property type="project" value="InterPro"/>
</dbReference>
<keyword evidence="12" id="KW-1185">Reference proteome</keyword>
<keyword evidence="3" id="KW-0547">Nucleotide-binding</keyword>
<evidence type="ECO:0000313" key="11">
    <source>
        <dbReference type="EMBL" id="OMH83234.1"/>
    </source>
</evidence>
<keyword evidence="7" id="KW-0131">Cell cycle</keyword>
<comment type="caution">
    <text evidence="11">The sequence shown here is derived from an EMBL/GenBank/DDBJ whole genome shotgun (WGS) entry which is preliminary data.</text>
</comment>
<reference evidence="12" key="1">
    <citation type="submission" date="2017-01" db="EMBL/GenBank/DDBJ databases">
        <authorList>
            <person name="Wang Y."/>
            <person name="White M."/>
            <person name="Kvist S."/>
            <person name="Moncalvo J.-M."/>
        </authorList>
    </citation>
    <scope>NUCLEOTIDE SEQUENCE [LARGE SCALE GENOMIC DNA]</scope>
    <source>
        <strain evidence="12">COL-18-3</strain>
    </source>
</reference>
<keyword evidence="6" id="KW-0539">Nucleus</keyword>
<gene>
    <name evidence="11" type="ORF">AX774_g3266</name>
</gene>
<evidence type="ECO:0000256" key="6">
    <source>
        <dbReference type="ARBA" id="ARBA00023242"/>
    </source>
</evidence>
<dbReference type="Proteomes" id="UP000188320">
    <property type="component" value="Unassembled WGS sequence"/>
</dbReference>
<feature type="domain" description="AAA+ ATPase" evidence="10">
    <location>
        <begin position="111"/>
        <end position="231"/>
    </location>
</feature>
<dbReference type="PANTHER" id="PTHR46765">
    <property type="entry name" value="P-LOOP CONTAINING NUCLEOSIDE TRIPHOSPHATE HYDROLASES SUPERFAMILY PROTEIN"/>
    <property type="match status" value="1"/>
</dbReference>
<dbReference type="Pfam" id="PF00004">
    <property type="entry name" value="AAA"/>
    <property type="match status" value="1"/>
</dbReference>
<dbReference type="SUPFAM" id="SSF52540">
    <property type="entry name" value="P-loop containing nucleoside triphosphate hydrolases"/>
    <property type="match status" value="1"/>
</dbReference>
<name>A0A1R1PQJ8_ZANCU</name>
<dbReference type="InterPro" id="IPR053016">
    <property type="entry name" value="CTF18-RFC_complex"/>
</dbReference>
<keyword evidence="4" id="KW-0067">ATP-binding</keyword>
<evidence type="ECO:0000313" key="12">
    <source>
        <dbReference type="Proteomes" id="UP000188320"/>
    </source>
</evidence>
<evidence type="ECO:0000256" key="4">
    <source>
        <dbReference type="ARBA" id="ARBA00022840"/>
    </source>
</evidence>
<evidence type="ECO:0000256" key="1">
    <source>
        <dbReference type="ARBA" id="ARBA00004123"/>
    </source>
</evidence>
<comment type="subcellular location">
    <subcellularLocation>
        <location evidence="1">Nucleus</location>
    </subcellularLocation>
</comment>
<dbReference type="GO" id="GO:0006260">
    <property type="term" value="P:DNA replication"/>
    <property type="evidence" value="ECO:0007669"/>
    <property type="project" value="UniProtKB-KW"/>
</dbReference>
<sequence length="347" mass="39089">MESSKNAIYTKVPSQPQKAKVMGQLWVDKYKPKTFFDLVGNEKINRMVLSWVKHWDYCVFNRDNPAHLQMDYYRPGRTGFSSKKGGMGFSKSNDMRGDEANQPIDTLKRPFKKILLLSGPPGVGKTTLAHIVARQAGYKPVEINASDDRTAAKAKNMILSATGIKKNHQSSKKGSEDIDRLDQNQGKRQQKKASNAGLLRPIICICNDLYTPALLPLREVAQSIQIYPPPELATTKYLSWVCLNENLKLDNWTISKLVKRSRGDLRSCLNSLQFISVGGSNQKELLLGDKDHHASLFSAWEAIFTIQNSQSQQYDNSTNTRDAKSHLIKLLESNGEFDKLMQGMCYS</sequence>
<dbReference type="CDD" id="cd00009">
    <property type="entry name" value="AAA"/>
    <property type="match status" value="1"/>
</dbReference>
<dbReference type="InterPro" id="IPR003593">
    <property type="entry name" value="AAA+_ATPase"/>
</dbReference>
<evidence type="ECO:0000256" key="2">
    <source>
        <dbReference type="ARBA" id="ARBA00022705"/>
    </source>
</evidence>
<evidence type="ECO:0000256" key="7">
    <source>
        <dbReference type="ARBA" id="ARBA00023306"/>
    </source>
</evidence>
<evidence type="ECO:0000256" key="9">
    <source>
        <dbReference type="SAM" id="MobiDB-lite"/>
    </source>
</evidence>
<dbReference type="GO" id="GO:0003677">
    <property type="term" value="F:DNA binding"/>
    <property type="evidence" value="ECO:0007669"/>
    <property type="project" value="UniProtKB-KW"/>
</dbReference>
<accession>A0A1R1PQJ8</accession>
<dbReference type="PANTHER" id="PTHR46765:SF1">
    <property type="entry name" value="P-LOOP CONTAINING NUCLEOSIDE TRIPHOSPHATE HYDROLASES SUPERFAMILY PROTEIN"/>
    <property type="match status" value="1"/>
</dbReference>
<dbReference type="OrthoDB" id="2195431at2759"/>
<dbReference type="InterPro" id="IPR003959">
    <property type="entry name" value="ATPase_AAA_core"/>
</dbReference>
<dbReference type="EMBL" id="LSSK01000470">
    <property type="protein sequence ID" value="OMH83234.1"/>
    <property type="molecule type" value="Genomic_DNA"/>
</dbReference>
<dbReference type="GO" id="GO:0005524">
    <property type="term" value="F:ATP binding"/>
    <property type="evidence" value="ECO:0007669"/>
    <property type="project" value="UniProtKB-KW"/>
</dbReference>
<dbReference type="SMART" id="SM00382">
    <property type="entry name" value="AAA"/>
    <property type="match status" value="1"/>
</dbReference>
<comment type="similarity">
    <text evidence="8">Belongs to the activator 1 small subunits family. CTF18 subfamily.</text>
</comment>
<proteinExistence type="inferred from homology"/>
<feature type="compositionally biased region" description="Basic and acidic residues" evidence="9">
    <location>
        <begin position="173"/>
        <end position="182"/>
    </location>
</feature>
<dbReference type="Gene3D" id="1.10.8.60">
    <property type="match status" value="1"/>
</dbReference>
<evidence type="ECO:0000256" key="5">
    <source>
        <dbReference type="ARBA" id="ARBA00023125"/>
    </source>
</evidence>
<dbReference type="GO" id="GO:0005634">
    <property type="term" value="C:nucleus"/>
    <property type="evidence" value="ECO:0007669"/>
    <property type="project" value="UniProtKB-SubCell"/>
</dbReference>